<dbReference type="EMBL" id="KI280512">
    <property type="protein sequence ID" value="ESA17051.1"/>
    <property type="molecule type" value="Genomic_DNA"/>
</dbReference>
<dbReference type="HOGENOM" id="CLU_2470213_0_0_1"/>
<dbReference type="Proteomes" id="UP000018888">
    <property type="component" value="Unassembled WGS sequence"/>
</dbReference>
<evidence type="ECO:0000313" key="1">
    <source>
        <dbReference type="EMBL" id="ESA17051.1"/>
    </source>
</evidence>
<evidence type="ECO:0000313" key="3">
    <source>
        <dbReference type="Proteomes" id="UP000018888"/>
    </source>
</evidence>
<reference evidence="1" key="2">
    <citation type="submission" date="2013-07" db="EMBL/GenBank/DDBJ databases">
        <title>The genome of an arbuscular mycorrhizal fungus provides insights into the evolution of the oldest plant symbiosis.</title>
        <authorList>
            <consortium name="DOE Joint Genome Institute"/>
            <person name="Tisserant E."/>
            <person name="Malbreil M."/>
            <person name="Kuo A."/>
            <person name="Kohler A."/>
            <person name="Symeonidi A."/>
            <person name="Balestrini R."/>
            <person name="Charron P."/>
            <person name="Duensing N."/>
            <person name="Frei-dit-Frey N."/>
            <person name="Gianinazzi-Pearson V."/>
            <person name="Gilbert B."/>
            <person name="Handa Y."/>
            <person name="Hijri M."/>
            <person name="Kaul R."/>
            <person name="Kawaguchi M."/>
            <person name="Krajinski F."/>
            <person name="Lammers P."/>
            <person name="Lapierre D."/>
            <person name="Masclaux F.G."/>
            <person name="Murat C."/>
            <person name="Morin E."/>
            <person name="Ndikumana S."/>
            <person name="Pagni M."/>
            <person name="Petitpierre D."/>
            <person name="Requena N."/>
            <person name="Rosikiewicz P."/>
            <person name="Riley R."/>
            <person name="Saito K."/>
            <person name="San Clemente H."/>
            <person name="Shapiro H."/>
            <person name="van Tuinen D."/>
            <person name="Becard G."/>
            <person name="Bonfante P."/>
            <person name="Paszkowski U."/>
            <person name="Shachar-Hill Y."/>
            <person name="Young J.P."/>
            <person name="Sanders I.R."/>
            <person name="Henrissat B."/>
            <person name="Rensing S.A."/>
            <person name="Grigoriev I.V."/>
            <person name="Corradi N."/>
            <person name="Roux C."/>
            <person name="Martin F."/>
        </authorList>
    </citation>
    <scope>NUCLEOTIDE SEQUENCE</scope>
    <source>
        <strain evidence="1">DAOM 197198</strain>
    </source>
</reference>
<protein>
    <submittedName>
        <fullName evidence="1">Uncharacterized protein</fullName>
    </submittedName>
</protein>
<dbReference type="AlphaFoldDB" id="U9UN88"/>
<organism evidence="1">
    <name type="scientific">Rhizophagus irregularis (strain DAOM 181602 / DAOM 197198 / MUCL 43194)</name>
    <name type="common">Arbuscular mycorrhizal fungus</name>
    <name type="synonym">Glomus intraradices</name>
    <dbReference type="NCBI Taxonomy" id="747089"/>
    <lineage>
        <taxon>Eukaryota</taxon>
        <taxon>Fungi</taxon>
        <taxon>Fungi incertae sedis</taxon>
        <taxon>Mucoromycota</taxon>
        <taxon>Glomeromycotina</taxon>
        <taxon>Glomeromycetes</taxon>
        <taxon>Glomerales</taxon>
        <taxon>Glomeraceae</taxon>
        <taxon>Rhizophagus</taxon>
    </lineage>
</organism>
<proteinExistence type="predicted"/>
<accession>U9UN88</accession>
<evidence type="ECO:0000313" key="2">
    <source>
        <dbReference type="EMBL" id="POG65857.1"/>
    </source>
</evidence>
<name>U9UN88_RHIID</name>
<reference evidence="2 3" key="1">
    <citation type="journal article" date="2013" name="Proc. Natl. Acad. Sci. U.S.A.">
        <title>Genome of an arbuscular mycorrhizal fungus provides insight into the oldest plant symbiosis.</title>
        <authorList>
            <person name="Tisserant E."/>
            <person name="Malbreil M."/>
            <person name="Kuo A."/>
            <person name="Kohler A."/>
            <person name="Symeonidi A."/>
            <person name="Balestrini R."/>
            <person name="Charron P."/>
            <person name="Duensing N."/>
            <person name="Frei Dit Frey N."/>
            <person name="Gianinazzi-Pearson V."/>
            <person name="Gilbert L.B."/>
            <person name="Handa Y."/>
            <person name="Herr J.R."/>
            <person name="Hijri M."/>
            <person name="Koul R."/>
            <person name="Kawaguchi M."/>
            <person name="Krajinski F."/>
            <person name="Lammers P.J."/>
            <person name="Masclaux F.G."/>
            <person name="Murat C."/>
            <person name="Morin E."/>
            <person name="Ndikumana S."/>
            <person name="Pagni M."/>
            <person name="Petitpierre D."/>
            <person name="Requena N."/>
            <person name="Rosikiewicz P."/>
            <person name="Riley R."/>
            <person name="Saito K."/>
            <person name="San Clemente H."/>
            <person name="Shapiro H."/>
            <person name="van Tuinen D."/>
            <person name="Becard G."/>
            <person name="Bonfante P."/>
            <person name="Paszkowski U."/>
            <person name="Shachar-Hill Y.Y."/>
            <person name="Tuskan G.A."/>
            <person name="Young P.W."/>
            <person name="Sanders I.R."/>
            <person name="Henrissat B."/>
            <person name="Rensing S.A."/>
            <person name="Grigoriev I.V."/>
            <person name="Corradi N."/>
            <person name="Roux C."/>
            <person name="Martin F."/>
        </authorList>
    </citation>
    <scope>NUCLEOTIDE SEQUENCE [LARGE SCALE GENOMIC DNA]</scope>
    <source>
        <strain evidence="3">DAOM 181602 / DAOM 197198 / MUCL 43194</strain>
        <strain evidence="2">DAOM 197198</strain>
    </source>
</reference>
<reference evidence="2 3" key="3">
    <citation type="journal article" date="2018" name="New Phytol.">
        <title>High intraspecific genome diversity in the model arbuscular mycorrhizal symbiont Rhizophagus irregularis.</title>
        <authorList>
            <person name="Chen E.C.H."/>
            <person name="Morin E."/>
            <person name="Beaudet D."/>
            <person name="Noel J."/>
            <person name="Yildirir G."/>
            <person name="Ndikumana S."/>
            <person name="Charron P."/>
            <person name="St-Onge C."/>
            <person name="Giorgi J."/>
            <person name="Kruger M."/>
            <person name="Marton T."/>
            <person name="Ropars J."/>
            <person name="Grigoriev I.V."/>
            <person name="Hainaut M."/>
            <person name="Henrissat B."/>
            <person name="Roux C."/>
            <person name="Martin F."/>
            <person name="Corradi N."/>
        </authorList>
    </citation>
    <scope>NUCLEOTIDE SEQUENCE [LARGE SCALE GENOMIC DNA]</scope>
    <source>
        <strain evidence="3">DAOM 181602 / DAOM 197198 / MUCL 43194</strain>
        <strain evidence="2">DAOM 197198</strain>
    </source>
</reference>
<dbReference type="EMBL" id="AUPC02000204">
    <property type="protein sequence ID" value="POG65857.1"/>
    <property type="molecule type" value="Genomic_DNA"/>
</dbReference>
<sequence length="88" mass="10232">MSLSSANEPVLQAIIKKLIPLKYCISELSLVMNELKYILLIELINSNQKNNFGANELKNLDKILENENEESVLKRSYTYWSKEDKKQI</sequence>
<gene>
    <name evidence="2" type="ORF">GLOIN_2v1781220</name>
    <name evidence="1" type="ORF">GLOINDRAFT_22179</name>
</gene>
<keyword evidence="3" id="KW-1185">Reference proteome</keyword>